<reference evidence="2" key="1">
    <citation type="submission" date="2022-07" db="EMBL/GenBank/DDBJ databases">
        <title>Chromosome-level genome of Muraenolepis orangiensis.</title>
        <authorList>
            <person name="Kim J."/>
        </authorList>
    </citation>
    <scope>NUCLEOTIDE SEQUENCE</scope>
    <source>
        <strain evidence="2">KU_S4_2022</strain>
        <tissue evidence="2">Muscle</tissue>
    </source>
</reference>
<dbReference type="EMBL" id="JANIIK010000110">
    <property type="protein sequence ID" value="KAJ3597138.1"/>
    <property type="molecule type" value="Genomic_DNA"/>
</dbReference>
<evidence type="ECO:0000313" key="2">
    <source>
        <dbReference type="EMBL" id="KAJ3597138.1"/>
    </source>
</evidence>
<accession>A0A9Q0E0Z2</accession>
<dbReference type="OrthoDB" id="21589at2759"/>
<evidence type="ECO:0008006" key="4">
    <source>
        <dbReference type="Google" id="ProtNLM"/>
    </source>
</evidence>
<feature type="chain" id="PRO_5040476726" description="Secreted protein" evidence="1">
    <location>
        <begin position="19"/>
        <end position="87"/>
    </location>
</feature>
<dbReference type="AlphaFoldDB" id="A0A9Q0E0Z2"/>
<gene>
    <name evidence="2" type="ORF">NHX12_003538</name>
</gene>
<protein>
    <recommendedName>
        <fullName evidence="4">Secreted protein</fullName>
    </recommendedName>
</protein>
<keyword evidence="3" id="KW-1185">Reference proteome</keyword>
<comment type="caution">
    <text evidence="2">The sequence shown here is derived from an EMBL/GenBank/DDBJ whole genome shotgun (WGS) entry which is preliminary data.</text>
</comment>
<proteinExistence type="predicted"/>
<evidence type="ECO:0000313" key="3">
    <source>
        <dbReference type="Proteomes" id="UP001148018"/>
    </source>
</evidence>
<name>A0A9Q0E0Z2_9TELE</name>
<organism evidence="2 3">
    <name type="scientific">Muraenolepis orangiensis</name>
    <name type="common">Patagonian moray cod</name>
    <dbReference type="NCBI Taxonomy" id="630683"/>
    <lineage>
        <taxon>Eukaryota</taxon>
        <taxon>Metazoa</taxon>
        <taxon>Chordata</taxon>
        <taxon>Craniata</taxon>
        <taxon>Vertebrata</taxon>
        <taxon>Euteleostomi</taxon>
        <taxon>Actinopterygii</taxon>
        <taxon>Neopterygii</taxon>
        <taxon>Teleostei</taxon>
        <taxon>Neoteleostei</taxon>
        <taxon>Acanthomorphata</taxon>
        <taxon>Zeiogadaria</taxon>
        <taxon>Gadariae</taxon>
        <taxon>Gadiformes</taxon>
        <taxon>Muraenolepidoidei</taxon>
        <taxon>Muraenolepididae</taxon>
        <taxon>Muraenolepis</taxon>
    </lineage>
</organism>
<dbReference type="Proteomes" id="UP001148018">
    <property type="component" value="Unassembled WGS sequence"/>
</dbReference>
<sequence>MKNFYVFFFFIILPIYDCVFFRQALEEPAIVEEEEPVHAGEREPEEQGPMAAVLVPPYRVSAMWTAWVFFKSFFSSLVPEVPRGIAN</sequence>
<keyword evidence="1" id="KW-0732">Signal</keyword>
<evidence type="ECO:0000256" key="1">
    <source>
        <dbReference type="SAM" id="SignalP"/>
    </source>
</evidence>
<feature type="signal peptide" evidence="1">
    <location>
        <begin position="1"/>
        <end position="18"/>
    </location>
</feature>